<feature type="region of interest" description="Disordered" evidence="1">
    <location>
        <begin position="1"/>
        <end position="21"/>
    </location>
</feature>
<sequence length="271" mass="29618">MPAVPVHDPRRSRGSFSAVTGRSPVEDISHLNIAEVRERIARNERVLNSALLRTPPTNGTGTAMAMSPSSRASGAENPVRARLLAMRAQLCAREAELLADSVGNMDLSTQATPPRTYSAKANALNAIRQAEAAHPPNRMVLSVDDTIALGERDFDNQWMARFANVGIAPSGRRGGRDDALKRSERASRRARANVDGEDCMFDTDEAYSAAGVYASQRQDMGNGLPMATARARRQEGYDDDMRSDGSRDDEWLEGNDEYEVDQRDTLDLLPG</sequence>
<proteinExistence type="predicted"/>
<feature type="region of interest" description="Disordered" evidence="1">
    <location>
        <begin position="170"/>
        <end position="192"/>
    </location>
</feature>
<dbReference type="EMBL" id="AP028212">
    <property type="protein sequence ID" value="BEI87425.1"/>
    <property type="molecule type" value="Genomic_DNA"/>
</dbReference>
<feature type="compositionally biased region" description="Acidic residues" evidence="1">
    <location>
        <begin position="250"/>
        <end position="259"/>
    </location>
</feature>
<feature type="compositionally biased region" description="Polar residues" evidence="1">
    <location>
        <begin position="55"/>
        <end position="72"/>
    </location>
</feature>
<dbReference type="KEGG" id="ccac:CcaHIS019_0101430"/>
<feature type="compositionally biased region" description="Basic and acidic residues" evidence="1">
    <location>
        <begin position="232"/>
        <end position="249"/>
    </location>
</feature>
<dbReference type="GeneID" id="85491296"/>
<evidence type="ECO:0000256" key="1">
    <source>
        <dbReference type="SAM" id="MobiDB-lite"/>
    </source>
</evidence>
<evidence type="ECO:0000313" key="3">
    <source>
        <dbReference type="Proteomes" id="UP001233271"/>
    </source>
</evidence>
<feature type="compositionally biased region" description="Basic and acidic residues" evidence="1">
    <location>
        <begin position="260"/>
        <end position="271"/>
    </location>
</feature>
<dbReference type="RefSeq" id="XP_060452691.1">
    <property type="nucleotide sequence ID" value="XM_060597045.1"/>
</dbReference>
<feature type="region of interest" description="Disordered" evidence="1">
    <location>
        <begin position="231"/>
        <end position="271"/>
    </location>
</feature>
<evidence type="ECO:0000313" key="2">
    <source>
        <dbReference type="EMBL" id="BEI87425.1"/>
    </source>
</evidence>
<gene>
    <name evidence="2" type="ORF">CcaverHIS019_0101430</name>
</gene>
<dbReference type="Proteomes" id="UP001233271">
    <property type="component" value="Chromosome 1"/>
</dbReference>
<dbReference type="AlphaFoldDB" id="A0AA48KZW5"/>
<reference evidence="2" key="1">
    <citation type="journal article" date="2023" name="BMC Genomics">
        <title>Chromosome-level genome assemblies of Cutaneotrichosporon spp. (Trichosporonales, Basidiomycota) reveal imbalanced evolution between nucleotide sequences and chromosome synteny.</title>
        <authorList>
            <person name="Kobayashi Y."/>
            <person name="Kayamori A."/>
            <person name="Aoki K."/>
            <person name="Shiwa Y."/>
            <person name="Matsutani M."/>
            <person name="Fujita N."/>
            <person name="Sugita T."/>
            <person name="Iwasaki W."/>
            <person name="Tanaka N."/>
            <person name="Takashima M."/>
        </authorList>
    </citation>
    <scope>NUCLEOTIDE SEQUENCE</scope>
    <source>
        <strain evidence="2">HIS019</strain>
    </source>
</reference>
<keyword evidence="3" id="KW-1185">Reference proteome</keyword>
<name>A0AA48KZW5_9TREE</name>
<organism evidence="2 3">
    <name type="scientific">Cutaneotrichosporon cavernicola</name>
    <dbReference type="NCBI Taxonomy" id="279322"/>
    <lineage>
        <taxon>Eukaryota</taxon>
        <taxon>Fungi</taxon>
        <taxon>Dikarya</taxon>
        <taxon>Basidiomycota</taxon>
        <taxon>Agaricomycotina</taxon>
        <taxon>Tremellomycetes</taxon>
        <taxon>Trichosporonales</taxon>
        <taxon>Trichosporonaceae</taxon>
        <taxon>Cutaneotrichosporon</taxon>
    </lineage>
</organism>
<feature type="compositionally biased region" description="Basic and acidic residues" evidence="1">
    <location>
        <begin position="174"/>
        <end position="187"/>
    </location>
</feature>
<accession>A0AA48KZW5</accession>
<protein>
    <submittedName>
        <fullName evidence="2">Uncharacterized protein</fullName>
    </submittedName>
</protein>
<feature type="region of interest" description="Disordered" evidence="1">
    <location>
        <begin position="52"/>
        <end position="75"/>
    </location>
</feature>